<proteinExistence type="predicted"/>
<feature type="compositionally biased region" description="Basic residues" evidence="1">
    <location>
        <begin position="1"/>
        <end position="13"/>
    </location>
</feature>
<dbReference type="PANTHER" id="PTHR46702:SF1">
    <property type="entry name" value="DUF1666 FAMILY PROTEIN (DUF1666)"/>
    <property type="match status" value="1"/>
</dbReference>
<sequence length="460" mass="53298">MDLFKVRKFRRARKPELEQESEGKPVTSPEVPKKDINGGGGGEELSKTNNAKSVDLVEEAEEDEDDDFITNEVKRRLKELRRNSFMALIPEEDSFPEQEEDDEENGGEAGDAICGEWRDVEAEGRQWWGGFDAVYDKYCDRMLCFDRLSILQLNENGCCTMPATPSPKSSSKKLPSPFRCLALKKFEDPEDETEHLQQPQNDQYHDLETAYVAQMCLTWEALHCQYTQLSQRISCQPENPTSYNHSAQQFQQFQVLLQRFIENEPFEQGFRAEVFARSRRVLPRLLQAPNVKGKPHFLFFEKMQRRNVRCLDGKDARELDSDSVVRAQDLIRVIESAILTFQLFVKMDKKKSNAGGITLFGNQNQIATPLQMIQSSIDKKKVRLKELCKKRKGWKKKTWPQTYEDVQLLFGLVDIKIVSRVLRMIRISKEQLIWCEDKMKKLNLADGKLQRDPSPILFPC</sequence>
<organism evidence="2 3">
    <name type="scientific">Linum tenue</name>
    <dbReference type="NCBI Taxonomy" id="586396"/>
    <lineage>
        <taxon>Eukaryota</taxon>
        <taxon>Viridiplantae</taxon>
        <taxon>Streptophyta</taxon>
        <taxon>Embryophyta</taxon>
        <taxon>Tracheophyta</taxon>
        <taxon>Spermatophyta</taxon>
        <taxon>Magnoliopsida</taxon>
        <taxon>eudicotyledons</taxon>
        <taxon>Gunneridae</taxon>
        <taxon>Pentapetalae</taxon>
        <taxon>rosids</taxon>
        <taxon>fabids</taxon>
        <taxon>Malpighiales</taxon>
        <taxon>Linaceae</taxon>
        <taxon>Linum</taxon>
    </lineage>
</organism>
<name>A0AAV0M831_9ROSI</name>
<dbReference type="PANTHER" id="PTHR46702">
    <property type="entry name" value="DNA LIGASE (DUF1666)-RELATED"/>
    <property type="match status" value="1"/>
</dbReference>
<dbReference type="InterPro" id="IPR012870">
    <property type="entry name" value="DUF1666"/>
</dbReference>
<feature type="region of interest" description="Disordered" evidence="1">
    <location>
        <begin position="1"/>
        <end position="68"/>
    </location>
</feature>
<protein>
    <recommendedName>
        <fullName evidence="4">Ribosomal protein L34Ae</fullName>
    </recommendedName>
</protein>
<dbReference type="Pfam" id="PF07891">
    <property type="entry name" value="DUF1666"/>
    <property type="match status" value="1"/>
</dbReference>
<keyword evidence="3" id="KW-1185">Reference proteome</keyword>
<evidence type="ECO:0008006" key="4">
    <source>
        <dbReference type="Google" id="ProtNLM"/>
    </source>
</evidence>
<gene>
    <name evidence="2" type="ORF">LITE_LOCUS27143</name>
</gene>
<reference evidence="2" key="1">
    <citation type="submission" date="2022-08" db="EMBL/GenBank/DDBJ databases">
        <authorList>
            <person name="Gutierrez-Valencia J."/>
        </authorList>
    </citation>
    <scope>NUCLEOTIDE SEQUENCE</scope>
</reference>
<feature type="compositionally biased region" description="Basic and acidic residues" evidence="1">
    <location>
        <begin position="14"/>
        <end position="23"/>
    </location>
</feature>
<evidence type="ECO:0000313" key="3">
    <source>
        <dbReference type="Proteomes" id="UP001154282"/>
    </source>
</evidence>
<feature type="compositionally biased region" description="Acidic residues" evidence="1">
    <location>
        <begin position="56"/>
        <end position="68"/>
    </location>
</feature>
<evidence type="ECO:0000313" key="2">
    <source>
        <dbReference type="EMBL" id="CAI0442109.1"/>
    </source>
</evidence>
<feature type="compositionally biased region" description="Acidic residues" evidence="1">
    <location>
        <begin position="90"/>
        <end position="106"/>
    </location>
</feature>
<dbReference type="AlphaFoldDB" id="A0AAV0M831"/>
<evidence type="ECO:0000256" key="1">
    <source>
        <dbReference type="SAM" id="MobiDB-lite"/>
    </source>
</evidence>
<dbReference type="EMBL" id="CAMGYJ010000007">
    <property type="protein sequence ID" value="CAI0442109.1"/>
    <property type="molecule type" value="Genomic_DNA"/>
</dbReference>
<feature type="region of interest" description="Disordered" evidence="1">
    <location>
        <begin position="90"/>
        <end position="111"/>
    </location>
</feature>
<accession>A0AAV0M831</accession>
<dbReference type="Proteomes" id="UP001154282">
    <property type="component" value="Unassembled WGS sequence"/>
</dbReference>
<comment type="caution">
    <text evidence="2">The sequence shown here is derived from an EMBL/GenBank/DDBJ whole genome shotgun (WGS) entry which is preliminary data.</text>
</comment>